<dbReference type="InterPro" id="IPR005814">
    <property type="entry name" value="Aminotrans_3"/>
</dbReference>
<dbReference type="InterPro" id="IPR015421">
    <property type="entry name" value="PyrdxlP-dep_Trfase_major"/>
</dbReference>
<accession>A0AA40U5D8</accession>
<dbReference type="EC" id="2.6.1.62" evidence="3"/>
<keyword evidence="4" id="KW-0032">Aminotransferase</keyword>
<evidence type="ECO:0000313" key="12">
    <source>
        <dbReference type="Proteomes" id="UP000054301"/>
    </source>
</evidence>
<sequence>MEHVIFANFTHAPAKELISRLASVLPEVLQHFFFSDNGSTAIEVALKIAMQYFYNLGIERPKIAALTHGYHGDTFGAMSVSQRELFSTPFTPWLFPCESLLPPSYGQEERAIAQADKLFSQGNIAAFIYEPILQGAGGMRIYNPEGLDAMLSSAKRHGVVCIADEILTGFGRTGPMFASEYLKVSPDILCLSKGLTGGFLPLALTVTTEEIHQAFVSRDRKKALLHGHTYTGNPLGCAAALASLDLTLSPQCLQQRSMIENSHKRFVEKFGSHWSRCESLGTVLVVDFPEEQATTKYFSRFRDSLNQFFLGRHLLLRPLGNTLYVLPPYCIKEEELSYIYSQLQEALCLQS</sequence>
<dbReference type="GO" id="GO:0009102">
    <property type="term" value="P:biotin biosynthetic process"/>
    <property type="evidence" value="ECO:0007669"/>
    <property type="project" value="UniProtKB-KW"/>
</dbReference>
<gene>
    <name evidence="11" type="primary">bioA</name>
    <name evidence="11" type="ORF">cpL1_0006</name>
</gene>
<dbReference type="GO" id="GO:0004015">
    <property type="term" value="F:adenosylmethionine-8-amino-7-oxononanoate transaminase activity"/>
    <property type="evidence" value="ECO:0007669"/>
    <property type="project" value="UniProtKB-EC"/>
</dbReference>
<evidence type="ECO:0000256" key="5">
    <source>
        <dbReference type="ARBA" id="ARBA00022679"/>
    </source>
</evidence>
<dbReference type="EMBL" id="LFRH01000001">
    <property type="protein sequence ID" value="KTF28795.1"/>
    <property type="molecule type" value="Genomic_DNA"/>
</dbReference>
<proteinExistence type="inferred from homology"/>
<evidence type="ECO:0000256" key="6">
    <source>
        <dbReference type="ARBA" id="ARBA00022691"/>
    </source>
</evidence>
<keyword evidence="5" id="KW-0808">Transferase</keyword>
<evidence type="ECO:0000256" key="3">
    <source>
        <dbReference type="ARBA" id="ARBA00013009"/>
    </source>
</evidence>
<dbReference type="InterPro" id="IPR015424">
    <property type="entry name" value="PyrdxlP-dep_Trfase"/>
</dbReference>
<evidence type="ECO:0000313" key="11">
    <source>
        <dbReference type="EMBL" id="KTF28795.1"/>
    </source>
</evidence>
<comment type="caution">
    <text evidence="11">The sequence shown here is derived from an EMBL/GenBank/DDBJ whole genome shotgun (WGS) entry which is preliminary data.</text>
</comment>
<keyword evidence="6" id="KW-0949">S-adenosyl-L-methionine</keyword>
<evidence type="ECO:0000256" key="1">
    <source>
        <dbReference type="ARBA" id="ARBA00001933"/>
    </source>
</evidence>
<dbReference type="PROSITE" id="PS00600">
    <property type="entry name" value="AA_TRANSFER_CLASS_3"/>
    <property type="match status" value="1"/>
</dbReference>
<name>A0AA40U5D8_9CHLA</name>
<dbReference type="InterPro" id="IPR005815">
    <property type="entry name" value="BioA"/>
</dbReference>
<dbReference type="PANTHER" id="PTHR42684:SF3">
    <property type="entry name" value="ADENOSYLMETHIONINE-8-AMINO-7-OXONONANOATE AMINOTRANSFERASE"/>
    <property type="match status" value="1"/>
</dbReference>
<dbReference type="NCBIfam" id="TIGR00508">
    <property type="entry name" value="bioA"/>
    <property type="match status" value="1"/>
</dbReference>
<dbReference type="Pfam" id="PF00202">
    <property type="entry name" value="Aminotran_3"/>
    <property type="match status" value="1"/>
</dbReference>
<comment type="cofactor">
    <cofactor evidence="1">
        <name>pyridoxal 5'-phosphate</name>
        <dbReference type="ChEBI" id="CHEBI:597326"/>
    </cofactor>
</comment>
<comment type="pathway">
    <text evidence="2">Cofactor biosynthesis; biotin biosynthesis; 7,8-diaminononanoate from 8-amino-7-oxononanoate (SAM route): step 1/1.</text>
</comment>
<dbReference type="InterPro" id="IPR049704">
    <property type="entry name" value="Aminotrans_3_PPA_site"/>
</dbReference>
<evidence type="ECO:0000256" key="7">
    <source>
        <dbReference type="ARBA" id="ARBA00022756"/>
    </source>
</evidence>
<dbReference type="InterPro" id="IPR015422">
    <property type="entry name" value="PyrdxlP-dep_Trfase_small"/>
</dbReference>
<comment type="catalytic activity">
    <reaction evidence="9">
        <text>(8S)-8-amino-7-oxononanoate + S-adenosyl-L-methionine = S-adenosyl-4-methylsulfanyl-2-oxobutanoate + (7R,8S)-7,8-diammoniononanoate</text>
        <dbReference type="Rhea" id="RHEA:16861"/>
        <dbReference type="ChEBI" id="CHEBI:16490"/>
        <dbReference type="ChEBI" id="CHEBI:59789"/>
        <dbReference type="ChEBI" id="CHEBI:149468"/>
        <dbReference type="ChEBI" id="CHEBI:149469"/>
        <dbReference type="EC" id="2.6.1.62"/>
    </reaction>
</comment>
<dbReference type="GO" id="GO:0004141">
    <property type="term" value="F:dethiobiotin synthase activity"/>
    <property type="evidence" value="ECO:0007669"/>
    <property type="project" value="TreeGrafter"/>
</dbReference>
<dbReference type="AlphaFoldDB" id="A0AA40U5D8"/>
<reference evidence="11 12" key="1">
    <citation type="submission" date="2015-06" db="EMBL/GenBank/DDBJ databases">
        <title>More than comparative genomics: Whole genome sequencing reveals elusive C. pecorum plasmid and re-evaluates genetic differences and phylogenetic relationships between C. pecorum from pig, cattle, sheep and koala hosts.</title>
        <authorList>
            <person name="Jelocnik M."/>
            <person name="Bachmann N.L."/>
            <person name="Kaltenboeck B."/>
            <person name="Waugh C."/>
            <person name="Woolford L."/>
            <person name="Speight N."/>
            <person name="Gillett A."/>
            <person name="Higgins D."/>
            <person name="Flanagan C."/>
            <person name="Myers G."/>
            <person name="Timms P."/>
            <person name="Polkinghorne A."/>
        </authorList>
    </citation>
    <scope>NUCLEOTIDE SEQUENCE [LARGE SCALE GENOMIC DNA]</scope>
    <source>
        <strain evidence="11 12">L1</strain>
    </source>
</reference>
<dbReference type="Proteomes" id="UP000054301">
    <property type="component" value="Unassembled WGS sequence"/>
</dbReference>
<evidence type="ECO:0000256" key="9">
    <source>
        <dbReference type="ARBA" id="ARBA00048449"/>
    </source>
</evidence>
<dbReference type="Gene3D" id="3.90.1150.10">
    <property type="entry name" value="Aspartate Aminotransferase, domain 1"/>
    <property type="match status" value="1"/>
</dbReference>
<evidence type="ECO:0000256" key="4">
    <source>
        <dbReference type="ARBA" id="ARBA00022576"/>
    </source>
</evidence>
<keyword evidence="8 10" id="KW-0663">Pyridoxal phosphate</keyword>
<dbReference type="SUPFAM" id="SSF53383">
    <property type="entry name" value="PLP-dependent transferases"/>
    <property type="match status" value="1"/>
</dbReference>
<dbReference type="PANTHER" id="PTHR42684">
    <property type="entry name" value="ADENOSYLMETHIONINE-8-AMINO-7-OXONONANOATE AMINOTRANSFERASE"/>
    <property type="match status" value="1"/>
</dbReference>
<keyword evidence="7" id="KW-0093">Biotin biosynthesis</keyword>
<evidence type="ECO:0000256" key="8">
    <source>
        <dbReference type="ARBA" id="ARBA00022898"/>
    </source>
</evidence>
<protein>
    <recommendedName>
        <fullName evidence="3">adenosylmethionine--8-amino-7-oxononanoate transaminase</fullName>
        <ecNumber evidence="3">2.6.1.62</ecNumber>
    </recommendedName>
</protein>
<organism evidence="11 12">
    <name type="scientific">Chlamydia pecorum</name>
    <dbReference type="NCBI Taxonomy" id="85991"/>
    <lineage>
        <taxon>Bacteria</taxon>
        <taxon>Pseudomonadati</taxon>
        <taxon>Chlamydiota</taxon>
        <taxon>Chlamydiia</taxon>
        <taxon>Chlamydiales</taxon>
        <taxon>Chlamydiaceae</taxon>
        <taxon>Chlamydia/Chlamydophila group</taxon>
        <taxon>Chlamydia</taxon>
    </lineage>
</organism>
<evidence type="ECO:0000256" key="2">
    <source>
        <dbReference type="ARBA" id="ARBA00005063"/>
    </source>
</evidence>
<dbReference type="Gene3D" id="3.40.640.10">
    <property type="entry name" value="Type I PLP-dependent aspartate aminotransferase-like (Major domain)"/>
    <property type="match status" value="1"/>
</dbReference>
<evidence type="ECO:0000256" key="10">
    <source>
        <dbReference type="RuleBase" id="RU003560"/>
    </source>
</evidence>
<dbReference type="CDD" id="cd00610">
    <property type="entry name" value="OAT_like"/>
    <property type="match status" value="1"/>
</dbReference>
<dbReference type="GO" id="GO:0030170">
    <property type="term" value="F:pyridoxal phosphate binding"/>
    <property type="evidence" value="ECO:0007669"/>
    <property type="project" value="InterPro"/>
</dbReference>
<comment type="similarity">
    <text evidence="10">Belongs to the class-III pyridoxal-phosphate-dependent aminotransferase family.</text>
</comment>